<organism evidence="2 3">
    <name type="scientific">Toxocara canis</name>
    <name type="common">Canine roundworm</name>
    <dbReference type="NCBI Taxonomy" id="6265"/>
    <lineage>
        <taxon>Eukaryota</taxon>
        <taxon>Metazoa</taxon>
        <taxon>Ecdysozoa</taxon>
        <taxon>Nematoda</taxon>
        <taxon>Chromadorea</taxon>
        <taxon>Rhabditida</taxon>
        <taxon>Spirurina</taxon>
        <taxon>Ascaridomorpha</taxon>
        <taxon>Ascaridoidea</taxon>
        <taxon>Toxocaridae</taxon>
        <taxon>Toxocara</taxon>
    </lineage>
</organism>
<keyword evidence="1" id="KW-0812">Transmembrane</keyword>
<accession>A0A0B2UPM0</accession>
<proteinExistence type="predicted"/>
<evidence type="ECO:0000256" key="1">
    <source>
        <dbReference type="SAM" id="Phobius"/>
    </source>
</evidence>
<evidence type="ECO:0000313" key="3">
    <source>
        <dbReference type="Proteomes" id="UP000031036"/>
    </source>
</evidence>
<protein>
    <submittedName>
        <fullName evidence="2">Uncharacterized protein</fullName>
    </submittedName>
</protein>
<evidence type="ECO:0000313" key="2">
    <source>
        <dbReference type="EMBL" id="KHN70875.1"/>
    </source>
</evidence>
<keyword evidence="1" id="KW-1133">Transmembrane helix</keyword>
<dbReference type="EMBL" id="JPKZ01022848">
    <property type="protein sequence ID" value="KHN70875.1"/>
    <property type="molecule type" value="Genomic_DNA"/>
</dbReference>
<keyword evidence="1" id="KW-0472">Membrane</keyword>
<dbReference type="Proteomes" id="UP000031036">
    <property type="component" value="Unassembled WGS sequence"/>
</dbReference>
<feature type="non-terminal residue" evidence="2">
    <location>
        <position position="110"/>
    </location>
</feature>
<reference evidence="2 3" key="1">
    <citation type="submission" date="2014-11" db="EMBL/GenBank/DDBJ databases">
        <title>Genetic blueprint of the zoonotic pathogen Toxocara canis.</title>
        <authorList>
            <person name="Zhu X.-Q."/>
            <person name="Korhonen P.K."/>
            <person name="Cai H."/>
            <person name="Young N.D."/>
            <person name="Nejsum P."/>
            <person name="von Samson-Himmelstjerna G."/>
            <person name="Boag P.R."/>
            <person name="Tan P."/>
            <person name="Li Q."/>
            <person name="Min J."/>
            <person name="Yang Y."/>
            <person name="Wang X."/>
            <person name="Fang X."/>
            <person name="Hall R.S."/>
            <person name="Hofmann A."/>
            <person name="Sternberg P.W."/>
            <person name="Jex A.R."/>
            <person name="Gasser R.B."/>
        </authorList>
    </citation>
    <scope>NUCLEOTIDE SEQUENCE [LARGE SCALE GENOMIC DNA]</scope>
    <source>
        <strain evidence="2">PN_DK_2014</strain>
    </source>
</reference>
<keyword evidence="3" id="KW-1185">Reference proteome</keyword>
<sequence length="110" mass="12911">MKHFEVRNHQVCVSRRIFLTWLSMTTMVEMLTFVHARRECVFVCKRHMARCCAVAFVVIGLNPSVHFTLCIMFARHGTLSLIQQYVLYFQMRSTKQTIEIALNCVRIKAL</sequence>
<name>A0A0B2UPM0_TOXCA</name>
<comment type="caution">
    <text evidence="2">The sequence shown here is derived from an EMBL/GenBank/DDBJ whole genome shotgun (WGS) entry which is preliminary data.</text>
</comment>
<gene>
    <name evidence="2" type="ORF">Tcan_00533</name>
</gene>
<dbReference type="AlphaFoldDB" id="A0A0B2UPM0"/>
<feature type="transmembrane region" description="Helical" evidence="1">
    <location>
        <begin position="48"/>
        <end position="74"/>
    </location>
</feature>